<organism evidence="4 5">
    <name type="scientific">Phialocephala subalpina</name>
    <dbReference type="NCBI Taxonomy" id="576137"/>
    <lineage>
        <taxon>Eukaryota</taxon>
        <taxon>Fungi</taxon>
        <taxon>Dikarya</taxon>
        <taxon>Ascomycota</taxon>
        <taxon>Pezizomycotina</taxon>
        <taxon>Leotiomycetes</taxon>
        <taxon>Helotiales</taxon>
        <taxon>Mollisiaceae</taxon>
        <taxon>Phialocephala</taxon>
        <taxon>Phialocephala fortinii species complex</taxon>
    </lineage>
</organism>
<dbReference type="InterPro" id="IPR009057">
    <property type="entry name" value="Homeodomain-like_sf"/>
</dbReference>
<feature type="compositionally biased region" description="Basic and acidic residues" evidence="1">
    <location>
        <begin position="444"/>
        <end position="464"/>
    </location>
</feature>
<feature type="region of interest" description="Disordered" evidence="1">
    <location>
        <begin position="259"/>
        <end position="478"/>
    </location>
</feature>
<gene>
    <name evidence="4" type="ORF">PAC_15197</name>
</gene>
<dbReference type="CDD" id="cd00167">
    <property type="entry name" value="SANT"/>
    <property type="match status" value="1"/>
</dbReference>
<feature type="region of interest" description="Disordered" evidence="1">
    <location>
        <begin position="141"/>
        <end position="243"/>
    </location>
</feature>
<feature type="domain" description="HTH myb-type" evidence="3">
    <location>
        <begin position="557"/>
        <end position="609"/>
    </location>
</feature>
<proteinExistence type="predicted"/>
<feature type="compositionally biased region" description="Low complexity" evidence="1">
    <location>
        <begin position="349"/>
        <end position="358"/>
    </location>
</feature>
<evidence type="ECO:0000259" key="2">
    <source>
        <dbReference type="PROSITE" id="PS50090"/>
    </source>
</evidence>
<dbReference type="PROSITE" id="PS51294">
    <property type="entry name" value="HTH_MYB"/>
    <property type="match status" value="1"/>
</dbReference>
<dbReference type="InterPro" id="IPR017930">
    <property type="entry name" value="Myb_dom"/>
</dbReference>
<dbReference type="STRING" id="576137.A0A1L7XK23"/>
<evidence type="ECO:0000259" key="3">
    <source>
        <dbReference type="PROSITE" id="PS51294"/>
    </source>
</evidence>
<dbReference type="InterPro" id="IPR001005">
    <property type="entry name" value="SANT/Myb"/>
</dbReference>
<dbReference type="SMART" id="SM00717">
    <property type="entry name" value="SANT"/>
    <property type="match status" value="1"/>
</dbReference>
<evidence type="ECO:0000256" key="1">
    <source>
        <dbReference type="SAM" id="MobiDB-lite"/>
    </source>
</evidence>
<feature type="domain" description="Myb-like" evidence="2">
    <location>
        <begin position="557"/>
        <end position="607"/>
    </location>
</feature>
<name>A0A1L7XK23_9HELO</name>
<dbReference type="Gene3D" id="1.10.10.60">
    <property type="entry name" value="Homeodomain-like"/>
    <property type="match status" value="1"/>
</dbReference>
<dbReference type="Proteomes" id="UP000184330">
    <property type="component" value="Unassembled WGS sequence"/>
</dbReference>
<sequence length="609" mass="67451">MKSAILQDQVLSTSNSFAMATAGPSHVQLFWQPLLNPTSSKPASPHIRKNGRSGRTTSPHNQPASLNDKADEILSRPDNLFKSAVALAQYQGRDSAIHQEDDAVGAQGRDHTNCDNEADGDLPSVDEPLAQISRRVISTAYQNSEDTLQHLEGPALDTSGRLDRKQPRLDDGGGDSQGTRDRPPTDPPGHGPWWDVEDGCFVDDDLRPIPPLEQEGLASTPAQGQPHFHHHPPGPSHGRINQHSDDRITRSALNVPVSYTLPQPLDENGGGNDENTTELGRDMQLAFGEQEKWFSATAPRSPGPQPQSAEPSHPPIDQEHDQGGTGYGRLEELGHCSPLRSQDQEEPQEQQQQDVVVDAMREGDYDYDGEWRHQDDAEEVNSGIHQSESSDHSHDTNDEDDGDPRPAKRQKRSLVHIVKAVTPPREHSQAPRLTPSSTMQPEMDEARSQAEHGHLPTPADDEHHHTPRTPRSPSAPAESALVAEYQEWPYQGFLKRTKIGNETTYNLEFQLLHMPEHLHLPVLSEALGMRSNKEMSAEAATPHDVGAHSKMHSAAVRPRIKRVRWTPEEDATILKMREVDGCSWEEIHAALPHRTPGAIQVQYSTKLKK</sequence>
<feature type="region of interest" description="Disordered" evidence="1">
    <location>
        <begin position="96"/>
        <end position="125"/>
    </location>
</feature>
<dbReference type="PROSITE" id="PS50090">
    <property type="entry name" value="MYB_LIKE"/>
    <property type="match status" value="1"/>
</dbReference>
<evidence type="ECO:0000313" key="5">
    <source>
        <dbReference type="Proteomes" id="UP000184330"/>
    </source>
</evidence>
<feature type="compositionally biased region" description="Basic and acidic residues" evidence="1">
    <location>
        <begin position="359"/>
        <end position="375"/>
    </location>
</feature>
<accession>A0A1L7XK23</accession>
<dbReference type="EMBL" id="FJOG01000030">
    <property type="protein sequence ID" value="CZR65297.1"/>
    <property type="molecule type" value="Genomic_DNA"/>
</dbReference>
<feature type="region of interest" description="Disordered" evidence="1">
    <location>
        <begin position="38"/>
        <end position="67"/>
    </location>
</feature>
<evidence type="ECO:0000313" key="4">
    <source>
        <dbReference type="EMBL" id="CZR65297.1"/>
    </source>
</evidence>
<protein>
    <submittedName>
        <fullName evidence="4">Uncharacterized protein</fullName>
    </submittedName>
</protein>
<feature type="compositionally biased region" description="Basic and acidic residues" evidence="1">
    <location>
        <begin position="160"/>
        <end position="171"/>
    </location>
</feature>
<dbReference type="SUPFAM" id="SSF46689">
    <property type="entry name" value="Homeodomain-like"/>
    <property type="match status" value="1"/>
</dbReference>
<dbReference type="AlphaFoldDB" id="A0A1L7XK23"/>
<reference evidence="4 5" key="1">
    <citation type="submission" date="2016-03" db="EMBL/GenBank/DDBJ databases">
        <authorList>
            <person name="Ploux O."/>
        </authorList>
    </citation>
    <scope>NUCLEOTIDE SEQUENCE [LARGE SCALE GENOMIC DNA]</scope>
    <source>
        <strain evidence="4 5">UAMH 11012</strain>
    </source>
</reference>
<feature type="compositionally biased region" description="Polar residues" evidence="1">
    <location>
        <begin position="53"/>
        <end position="65"/>
    </location>
</feature>
<keyword evidence="5" id="KW-1185">Reference proteome</keyword>
<dbReference type="OrthoDB" id="2143914at2759"/>